<keyword evidence="1" id="KW-1133">Transmembrane helix</keyword>
<proteinExistence type="predicted"/>
<accession>A0ABP6XTU0</accession>
<feature type="transmembrane region" description="Helical" evidence="1">
    <location>
        <begin position="206"/>
        <end position="228"/>
    </location>
</feature>
<name>A0ABP6XTU0_9ACTN</name>
<keyword evidence="1" id="KW-0472">Membrane</keyword>
<evidence type="ECO:0000313" key="3">
    <source>
        <dbReference type="Proteomes" id="UP001500767"/>
    </source>
</evidence>
<keyword evidence="3" id="KW-1185">Reference proteome</keyword>
<organism evidence="2 3">
    <name type="scientific">Microlunatus spumicola</name>
    <dbReference type="NCBI Taxonomy" id="81499"/>
    <lineage>
        <taxon>Bacteria</taxon>
        <taxon>Bacillati</taxon>
        <taxon>Actinomycetota</taxon>
        <taxon>Actinomycetes</taxon>
        <taxon>Propionibacteriales</taxon>
        <taxon>Propionibacteriaceae</taxon>
        <taxon>Microlunatus</taxon>
    </lineage>
</organism>
<protein>
    <submittedName>
        <fullName evidence="2">Uncharacterized protein</fullName>
    </submittedName>
</protein>
<evidence type="ECO:0000313" key="2">
    <source>
        <dbReference type="EMBL" id="GAA3571328.1"/>
    </source>
</evidence>
<gene>
    <name evidence="2" type="ORF">GCM10022197_29770</name>
</gene>
<dbReference type="Proteomes" id="UP001500767">
    <property type="component" value="Unassembled WGS sequence"/>
</dbReference>
<feature type="transmembrane region" description="Helical" evidence="1">
    <location>
        <begin position="164"/>
        <end position="194"/>
    </location>
</feature>
<evidence type="ECO:0000256" key="1">
    <source>
        <dbReference type="SAM" id="Phobius"/>
    </source>
</evidence>
<reference evidence="3" key="1">
    <citation type="journal article" date="2019" name="Int. J. Syst. Evol. Microbiol.">
        <title>The Global Catalogue of Microorganisms (GCM) 10K type strain sequencing project: providing services to taxonomists for standard genome sequencing and annotation.</title>
        <authorList>
            <consortium name="The Broad Institute Genomics Platform"/>
            <consortium name="The Broad Institute Genome Sequencing Center for Infectious Disease"/>
            <person name="Wu L."/>
            <person name="Ma J."/>
        </authorList>
    </citation>
    <scope>NUCLEOTIDE SEQUENCE [LARGE SCALE GENOMIC DNA]</scope>
    <source>
        <strain evidence="3">JCM 16540</strain>
    </source>
</reference>
<comment type="caution">
    <text evidence="2">The sequence shown here is derived from an EMBL/GenBank/DDBJ whole genome shotgun (WGS) entry which is preliminary data.</text>
</comment>
<dbReference type="EMBL" id="BAAAYR010000004">
    <property type="protein sequence ID" value="GAA3571328.1"/>
    <property type="molecule type" value="Genomic_DNA"/>
</dbReference>
<dbReference type="RefSeq" id="WP_204913410.1">
    <property type="nucleotide sequence ID" value="NZ_BAAAYR010000004.1"/>
</dbReference>
<sequence>MSTGSLDQSSPRQLFAAEVVTLTVLAKDAHGSDPKTRGVLDGVMELEQRVTTFLEADPELAAACALVRAGRSQAGVLLGLLRCEDELSQLLPDEERLRVCIDTITSAGWPSKDLKFALDDAGYSEALLTFDDRMDADTIGAIRKGHRKQLTKLMRGSVAGTTKLAIAIGSVAVSALTLGTAAPAIGGFIGATFLGLSGAAATSAGLALLGGGSLASGGLGMAGGILLVKLGTSGLYKGASRAAIQIARSSRTAFIAQLATLHVYLRLAPANVEEMREALAQLDELRSDLVRERDLLRNSVPDSAFVSTSRGEADRTQSDPRALRRVEGCLRALDVELRELRGHRSKVAWVTRVPWGRAKDVYDLITH</sequence>
<keyword evidence="1" id="KW-0812">Transmembrane</keyword>